<dbReference type="RefSeq" id="WP_163674573.1">
    <property type="nucleotide sequence ID" value="NZ_JAAIYP010000008.1"/>
</dbReference>
<proteinExistence type="predicted"/>
<gene>
    <name evidence="2" type="ORF">G4223_02540</name>
</gene>
<keyword evidence="1" id="KW-1133">Transmembrane helix</keyword>
<evidence type="ECO:0000313" key="3">
    <source>
        <dbReference type="Proteomes" id="UP000480684"/>
    </source>
</evidence>
<dbReference type="EMBL" id="JAAIYP010000008">
    <property type="protein sequence ID" value="NFV78992.1"/>
    <property type="molecule type" value="Genomic_DNA"/>
</dbReference>
<keyword evidence="1" id="KW-0472">Membrane</keyword>
<name>A0A7C9UUU1_9PROT</name>
<keyword evidence="3" id="KW-1185">Reference proteome</keyword>
<dbReference type="AlphaFoldDB" id="A0A7C9UUU1"/>
<feature type="transmembrane region" description="Helical" evidence="1">
    <location>
        <begin position="111"/>
        <end position="131"/>
    </location>
</feature>
<comment type="caution">
    <text evidence="2">The sequence shown here is derived from an EMBL/GenBank/DDBJ whole genome shotgun (WGS) entry which is preliminary data.</text>
</comment>
<evidence type="ECO:0000256" key="1">
    <source>
        <dbReference type="SAM" id="Phobius"/>
    </source>
</evidence>
<accession>A0A7C9UUU1</accession>
<organism evidence="2 3">
    <name type="scientific">Magnetospirillum aberrantis SpK</name>
    <dbReference type="NCBI Taxonomy" id="908842"/>
    <lineage>
        <taxon>Bacteria</taxon>
        <taxon>Pseudomonadati</taxon>
        <taxon>Pseudomonadota</taxon>
        <taxon>Alphaproteobacteria</taxon>
        <taxon>Rhodospirillales</taxon>
        <taxon>Rhodospirillaceae</taxon>
        <taxon>Magnetospirillum</taxon>
    </lineage>
</organism>
<sequence>MEVTNLDHGLVIVKGVVDAIGSQHIAGSTCTANMVLVDGEELRIGGSGKINFSVRIRDHMEMTAVENIAALLIDGDGSDGGGYARIVGFRTVEGKTIFDTEPYWTSAFERIFVLICFVTVLLSPFGLMGLFRFRQRGKKLSALNLLGLPALKAA</sequence>
<protein>
    <submittedName>
        <fullName evidence="2">Uncharacterized protein</fullName>
    </submittedName>
</protein>
<evidence type="ECO:0000313" key="2">
    <source>
        <dbReference type="EMBL" id="NFV78992.1"/>
    </source>
</evidence>
<reference evidence="2 3" key="1">
    <citation type="submission" date="2020-02" db="EMBL/GenBank/DDBJ databases">
        <authorList>
            <person name="Dziuba M."/>
            <person name="Kuznetsov B."/>
            <person name="Mardanov A."/>
            <person name="Ravin N."/>
            <person name="Grouzdev D."/>
        </authorList>
    </citation>
    <scope>NUCLEOTIDE SEQUENCE [LARGE SCALE GENOMIC DNA]</scope>
    <source>
        <strain evidence="2 3">SpK</strain>
    </source>
</reference>
<keyword evidence="1" id="KW-0812">Transmembrane</keyword>
<dbReference type="Proteomes" id="UP000480684">
    <property type="component" value="Unassembled WGS sequence"/>
</dbReference>